<dbReference type="eggNOG" id="arCOG02976">
    <property type="taxonomic scope" value="Archaea"/>
</dbReference>
<dbReference type="AlphaFoldDB" id="E1RIM7"/>
<feature type="compositionally biased region" description="Acidic residues" evidence="1">
    <location>
        <begin position="256"/>
        <end position="271"/>
    </location>
</feature>
<feature type="region of interest" description="Disordered" evidence="1">
    <location>
        <begin position="233"/>
        <end position="271"/>
    </location>
</feature>
<feature type="region of interest" description="Disordered" evidence="1">
    <location>
        <begin position="1"/>
        <end position="55"/>
    </location>
</feature>
<dbReference type="RefSeq" id="WP_013329796.1">
    <property type="nucleotide sequence ID" value="NC_014507.1"/>
</dbReference>
<evidence type="ECO:0000256" key="1">
    <source>
        <dbReference type="SAM" id="MobiDB-lite"/>
    </source>
</evidence>
<dbReference type="KEGG" id="mpi:Mpet_1867"/>
<accession>E1RIM7</accession>
<dbReference type="InterPro" id="IPR043829">
    <property type="entry name" value="DUF5806"/>
</dbReference>
<keyword evidence="3" id="KW-1185">Reference proteome</keyword>
<protein>
    <submittedName>
        <fullName evidence="2">Uncharacterized protein</fullName>
    </submittedName>
</protein>
<dbReference type="EMBL" id="CP002117">
    <property type="protein sequence ID" value="ADN36619.1"/>
    <property type="molecule type" value="Genomic_DNA"/>
</dbReference>
<evidence type="ECO:0000313" key="2">
    <source>
        <dbReference type="EMBL" id="ADN36619.1"/>
    </source>
</evidence>
<evidence type="ECO:0000313" key="3">
    <source>
        <dbReference type="Proteomes" id="UP000006565"/>
    </source>
</evidence>
<dbReference type="HOGENOM" id="CLU_068381_0_0_2"/>
<dbReference type="Pfam" id="PF19122">
    <property type="entry name" value="DUF5806"/>
    <property type="match status" value="1"/>
</dbReference>
<reference evidence="2 3" key="1">
    <citation type="journal article" date="2010" name="Stand. Genomic Sci.">
        <title>Complete genome sequence of Methanoplanus petrolearius type strain (SEBR 4847).</title>
        <authorList>
            <person name="Brambilla E."/>
            <person name="Djao O.D."/>
            <person name="Daligault H."/>
            <person name="Lapidus A."/>
            <person name="Lucas S."/>
            <person name="Hammon N."/>
            <person name="Nolan M."/>
            <person name="Tice H."/>
            <person name="Cheng J.F."/>
            <person name="Han C."/>
            <person name="Tapia R."/>
            <person name="Goodwin L."/>
            <person name="Pitluck S."/>
            <person name="Liolios K."/>
            <person name="Ivanova N."/>
            <person name="Mavromatis K."/>
            <person name="Mikhailova N."/>
            <person name="Pati A."/>
            <person name="Chen A."/>
            <person name="Palaniappan K."/>
            <person name="Land M."/>
            <person name="Hauser L."/>
            <person name="Chang Y.J."/>
            <person name="Jeffries C.D."/>
            <person name="Rohde M."/>
            <person name="Spring S."/>
            <person name="Sikorski J."/>
            <person name="Goker M."/>
            <person name="Woyke T."/>
            <person name="Bristow J."/>
            <person name="Eisen J.A."/>
            <person name="Markowitz V."/>
            <person name="Hugenholtz P."/>
            <person name="Kyrpides N.C."/>
            <person name="Klenk H.P."/>
        </authorList>
    </citation>
    <scope>NUCLEOTIDE SEQUENCE [LARGE SCALE GENOMIC DNA]</scope>
    <source>
        <strain evidence="3">DSM 11571 / OCM 486 / SEBR 4847</strain>
    </source>
</reference>
<feature type="compositionally biased region" description="Basic and acidic residues" evidence="1">
    <location>
        <begin position="245"/>
        <end position="255"/>
    </location>
</feature>
<organism evidence="2 3">
    <name type="scientific">Methanolacinia petrolearia (strain DSM 11571 / OCM 486 / SEBR 4847)</name>
    <name type="common">Methanoplanus petrolearius</name>
    <dbReference type="NCBI Taxonomy" id="679926"/>
    <lineage>
        <taxon>Archaea</taxon>
        <taxon>Methanobacteriati</taxon>
        <taxon>Methanobacteriota</taxon>
        <taxon>Stenosarchaea group</taxon>
        <taxon>Methanomicrobia</taxon>
        <taxon>Methanomicrobiales</taxon>
        <taxon>Methanomicrobiaceae</taxon>
        <taxon>Methanolacinia</taxon>
    </lineage>
</organism>
<name>E1RIM7_METP4</name>
<proteinExistence type="predicted"/>
<sequence>MEEEPESQDFNNIDPVEVDPEKDSIEQPDPGDIPDIDINNEETDDTADKHKTTEPGILNLNEIDNPMDQPERKPLSEEDLQRINKYKKFKKVDGSAYRRVNQFLRKHTYITAREWAIARLCSDFTTRGGAEMTFIGENLPNLVPFMIDTYTPQAVNQARSSFKRKVRKSGATFFYGALCGFFTADELDDILFESSEIARFLLEIEGTAVDIDDEIDIEDRITEVMRSVAEAASMLRTGNSPNSDNSEKRDRKISLDEPEDDDEEYPDDINE</sequence>
<feature type="compositionally biased region" description="Acidic residues" evidence="1">
    <location>
        <begin position="32"/>
        <end position="45"/>
    </location>
</feature>
<gene>
    <name evidence="2" type="ordered locus">Mpet_1867</name>
</gene>
<dbReference type="GeneID" id="9744344"/>
<dbReference type="Proteomes" id="UP000006565">
    <property type="component" value="Chromosome"/>
</dbReference>